<evidence type="ECO:0000313" key="2">
    <source>
        <dbReference type="Proteomes" id="UP001152795"/>
    </source>
</evidence>
<dbReference type="Proteomes" id="UP001152795">
    <property type="component" value="Unassembled WGS sequence"/>
</dbReference>
<name>A0A6S7H8A5_PARCT</name>
<dbReference type="AlphaFoldDB" id="A0A6S7H8A5"/>
<reference evidence="1" key="1">
    <citation type="submission" date="2020-04" db="EMBL/GenBank/DDBJ databases">
        <authorList>
            <person name="Alioto T."/>
            <person name="Alioto T."/>
            <person name="Gomez Garrido J."/>
        </authorList>
    </citation>
    <scope>NUCLEOTIDE SEQUENCE</scope>
    <source>
        <strain evidence="1">A484AB</strain>
    </source>
</reference>
<keyword evidence="2" id="KW-1185">Reference proteome</keyword>
<comment type="caution">
    <text evidence="1">The sequence shown here is derived from an EMBL/GenBank/DDBJ whole genome shotgun (WGS) entry which is preliminary data.</text>
</comment>
<proteinExistence type="predicted"/>
<sequence>MANAVDILICWGNDDEIANLWSVECIMMVKVNGMKYEDRHWSVYETGRYLVASLDGKRKPGKGSASSLPPRCSVSRYRTFTKGLRSNGGFRGMK</sequence>
<gene>
    <name evidence="1" type="ORF">PACLA_8A067264</name>
</gene>
<evidence type="ECO:0000313" key="1">
    <source>
        <dbReference type="EMBL" id="CAB4000396.1"/>
    </source>
</evidence>
<accession>A0A6S7H8A5</accession>
<organism evidence="1 2">
    <name type="scientific">Paramuricea clavata</name>
    <name type="common">Red gorgonian</name>
    <name type="synonym">Violescent sea-whip</name>
    <dbReference type="NCBI Taxonomy" id="317549"/>
    <lineage>
        <taxon>Eukaryota</taxon>
        <taxon>Metazoa</taxon>
        <taxon>Cnidaria</taxon>
        <taxon>Anthozoa</taxon>
        <taxon>Octocorallia</taxon>
        <taxon>Malacalcyonacea</taxon>
        <taxon>Plexauridae</taxon>
        <taxon>Paramuricea</taxon>
    </lineage>
</organism>
<dbReference type="EMBL" id="CACRXK020003826">
    <property type="protein sequence ID" value="CAB4000396.1"/>
    <property type="molecule type" value="Genomic_DNA"/>
</dbReference>
<protein>
    <submittedName>
        <fullName evidence="1">Uncharacterized protein</fullName>
    </submittedName>
</protein>